<dbReference type="AlphaFoldDB" id="A0A2H0LSZ8"/>
<sequence>MRSDAEVKPREPEASTLIPESGEEAFALTARDIQMFKMAHEQRFVIYHQLKRAFWPDRSDRANACYKRITRLVNEGYFTIERTDMKKRLSIYLITQKAHAELKACGEDSTLPLYTRTGDFERSLNHDLNVNSIRILFREFGLDQWTSERVLKERDHVAWHVPDGVLNVHGRRIAVEFENFLKGRRRYEELFRSYKKGGRYYLVFMILREDLRDWLFEMDYNAQQVWFLNYNDLMKYRRLAFLENKRGRRPLERILK</sequence>
<reference evidence="1 2" key="1">
    <citation type="submission" date="2017-09" db="EMBL/GenBank/DDBJ databases">
        <title>Depth-based differentiation of microbial function through sediment-hosted aquifers and enrichment of novel symbionts in the deep terrestrial subsurface.</title>
        <authorList>
            <person name="Probst A.J."/>
            <person name="Ladd B."/>
            <person name="Jarett J.K."/>
            <person name="Geller-Mcgrath D.E."/>
            <person name="Sieber C.M."/>
            <person name="Emerson J.B."/>
            <person name="Anantharaman K."/>
            <person name="Thomas B.C."/>
            <person name="Malmstrom R."/>
            <person name="Stieglmeier M."/>
            <person name="Klingl A."/>
            <person name="Woyke T."/>
            <person name="Ryan C.M."/>
            <person name="Banfield J.F."/>
        </authorList>
    </citation>
    <scope>NUCLEOTIDE SEQUENCE [LARGE SCALE GENOMIC DNA]</scope>
    <source>
        <strain evidence="1">CG11_big_fil_rev_8_21_14_0_20_45_26</strain>
    </source>
</reference>
<proteinExistence type="predicted"/>
<organism evidence="1 2">
    <name type="scientific">Candidatus Abzuiibacterium crystallinum</name>
    <dbReference type="NCBI Taxonomy" id="1974748"/>
    <lineage>
        <taxon>Bacteria</taxon>
        <taxon>Pseudomonadati</taxon>
        <taxon>Candidatus Omnitrophota</taxon>
        <taxon>Candidatus Abzuiibacterium</taxon>
    </lineage>
</organism>
<comment type="caution">
    <text evidence="1">The sequence shown here is derived from an EMBL/GenBank/DDBJ whole genome shotgun (WGS) entry which is preliminary data.</text>
</comment>
<accession>A0A2H0LSZ8</accession>
<dbReference type="EMBL" id="PCVY01000003">
    <property type="protein sequence ID" value="PIQ87528.1"/>
    <property type="molecule type" value="Genomic_DNA"/>
</dbReference>
<gene>
    <name evidence="1" type="ORF">COV74_00205</name>
</gene>
<protein>
    <submittedName>
        <fullName evidence="1">Uncharacterized protein</fullName>
    </submittedName>
</protein>
<evidence type="ECO:0000313" key="1">
    <source>
        <dbReference type="EMBL" id="PIQ87528.1"/>
    </source>
</evidence>
<evidence type="ECO:0000313" key="2">
    <source>
        <dbReference type="Proteomes" id="UP000230859"/>
    </source>
</evidence>
<dbReference type="Proteomes" id="UP000230859">
    <property type="component" value="Unassembled WGS sequence"/>
</dbReference>
<name>A0A2H0LSZ8_9BACT</name>